<dbReference type="EC" id="1.1.1.381" evidence="5"/>
<dbReference type="Pfam" id="PF00106">
    <property type="entry name" value="adh_short"/>
    <property type="match status" value="1"/>
</dbReference>
<evidence type="ECO:0000256" key="8">
    <source>
        <dbReference type="ARBA" id="ARBA00044349"/>
    </source>
</evidence>
<evidence type="ECO:0000256" key="1">
    <source>
        <dbReference type="ARBA" id="ARBA00006484"/>
    </source>
</evidence>
<sequence>MRALVTGASSGIGKVFAEELAKRGYDLVLVARRKERLEKLAHDLSSIYGVAVEPFVADLTDFDKLRELVERFSDIDLLINNAGFGLISPFVEIDTEKGLKMVDLNIRALYYLTKEFSKKMVKRNGNEAGIINIASTAAFQPVPGFATYAATKAFVLSLTEAFSKELEGRVKIMVVCPGPTKTEFFNVAGLPNMRAKFIMTPEKVVKGSLRAFEKGKRTYIPGFFNKLLVFLQRFVSRELALNVVARFFYEKPEGEV</sequence>
<evidence type="ECO:0000256" key="6">
    <source>
        <dbReference type="ARBA" id="ARBA00044065"/>
    </source>
</evidence>
<keyword evidence="2" id="KW-0560">Oxidoreductase</keyword>
<evidence type="ECO:0000256" key="3">
    <source>
        <dbReference type="ARBA" id="ARBA00043812"/>
    </source>
</evidence>
<dbReference type="PIRSF" id="PIRSF000126">
    <property type="entry name" value="11-beta-HSD1"/>
    <property type="match status" value="1"/>
</dbReference>
<dbReference type="SUPFAM" id="SSF51735">
    <property type="entry name" value="NAD(P)-binding Rossmann-fold domains"/>
    <property type="match status" value="1"/>
</dbReference>
<organism evidence="12 13">
    <name type="scientific">Kosmotoga olearia (strain ATCC BAA-1733 / DSM 21960 / TBF 19.5.1)</name>
    <dbReference type="NCBI Taxonomy" id="521045"/>
    <lineage>
        <taxon>Bacteria</taxon>
        <taxon>Thermotogati</taxon>
        <taxon>Thermotogota</taxon>
        <taxon>Thermotogae</taxon>
        <taxon>Kosmotogales</taxon>
        <taxon>Kosmotogaceae</taxon>
        <taxon>Kosmotoga</taxon>
    </lineage>
</organism>
<dbReference type="PANTHER" id="PTHR43086">
    <property type="entry name" value="VERY-LONG-CHAIN 3-OXOOACYL-COA REDUCTASE"/>
    <property type="match status" value="1"/>
</dbReference>
<evidence type="ECO:0000313" key="12">
    <source>
        <dbReference type="EMBL" id="ACR80498.1"/>
    </source>
</evidence>
<dbReference type="OrthoDB" id="9808814at2"/>
<evidence type="ECO:0000256" key="7">
    <source>
        <dbReference type="ARBA" id="ARBA00044271"/>
    </source>
</evidence>
<dbReference type="PANTHER" id="PTHR43086:SF3">
    <property type="entry name" value="NADP-DEPENDENT 3-HYDROXY ACID DEHYDROGENASE YDFG"/>
    <property type="match status" value="1"/>
</dbReference>
<dbReference type="PRINTS" id="PR00081">
    <property type="entry name" value="GDHRDH"/>
</dbReference>
<reference evidence="12 13" key="2">
    <citation type="journal article" date="2011" name="J. Bacteriol.">
        <title>Genome Sequence of Kosmotoga olearia Strain TBF 19.5.1, a Thermophilic Bacterium with a Wide Growth Temperature Range, Isolated from the Troll B Oil Platform in the North Sea.</title>
        <authorList>
            <person name="Swithers K.S."/>
            <person name="Dipippo J.L."/>
            <person name="Bruce D.C."/>
            <person name="Detter C."/>
            <person name="Tapia R."/>
            <person name="Han S."/>
            <person name="Goodwin L.A."/>
            <person name="Han J."/>
            <person name="Woyke T."/>
            <person name="Pitluck S."/>
            <person name="Pennacchio L."/>
            <person name="Nolan M."/>
            <person name="Mikhailova N."/>
            <person name="Land M.L."/>
            <person name="Nesbo C.L."/>
            <person name="Gogarten J.P."/>
            <person name="Noll K.M."/>
        </authorList>
    </citation>
    <scope>NUCLEOTIDE SEQUENCE [LARGE SCALE GENOMIC DNA]</scope>
    <source>
        <strain evidence="13">ATCC BAA-1733 / DSM 21960 / TBF 19.5.1</strain>
    </source>
</reference>
<dbReference type="PRINTS" id="PR00080">
    <property type="entry name" value="SDRFAMILY"/>
</dbReference>
<dbReference type="InterPro" id="IPR036291">
    <property type="entry name" value="NAD(P)-bd_dom_sf"/>
</dbReference>
<evidence type="ECO:0000256" key="11">
    <source>
        <dbReference type="RuleBase" id="RU000363"/>
    </source>
</evidence>
<reference evidence="12 13" key="1">
    <citation type="submission" date="2009-06" db="EMBL/GenBank/DDBJ databases">
        <title>Complete sequence of Thermotogales bacterium TBF 19.5.1.</title>
        <authorList>
            <consortium name="US DOE Joint Genome Institute"/>
            <person name="Lucas S."/>
            <person name="Copeland A."/>
            <person name="Lapidus A."/>
            <person name="Glavina del Rio T."/>
            <person name="Tice H."/>
            <person name="Bruce D."/>
            <person name="Goodwin L."/>
            <person name="Pitluck S."/>
            <person name="Chertkov O."/>
            <person name="Brettin T."/>
            <person name="Detter J.C."/>
            <person name="Han C."/>
            <person name="Schmutz J."/>
            <person name="Larimer F."/>
            <person name="Land M."/>
            <person name="Hauser L."/>
            <person name="Kyrpides N."/>
            <person name="Ovchinnikova G."/>
            <person name="Noll K."/>
        </authorList>
    </citation>
    <scope>NUCLEOTIDE SEQUENCE [LARGE SCALE GENOMIC DNA]</scope>
    <source>
        <strain evidence="13">ATCC BAA-1733 / DSM 21960 / TBF 19.5.1</strain>
    </source>
</reference>
<dbReference type="EC" id="1.1.1.298" evidence="4"/>
<dbReference type="HOGENOM" id="CLU_010194_2_1_0"/>
<dbReference type="Gene3D" id="3.40.50.720">
    <property type="entry name" value="NAD(P)-binding Rossmann-like Domain"/>
    <property type="match status" value="1"/>
</dbReference>
<dbReference type="KEGG" id="kol:Kole_1816"/>
<evidence type="ECO:0000256" key="2">
    <source>
        <dbReference type="ARBA" id="ARBA00023002"/>
    </source>
</evidence>
<comment type="catalytic activity">
    <reaction evidence="10">
        <text>3-hydroxypropanoate + NADP(+) = 3-oxopropanoate + NADPH + H(+)</text>
        <dbReference type="Rhea" id="RHEA:26438"/>
        <dbReference type="ChEBI" id="CHEBI:15378"/>
        <dbReference type="ChEBI" id="CHEBI:16510"/>
        <dbReference type="ChEBI" id="CHEBI:33190"/>
        <dbReference type="ChEBI" id="CHEBI:57783"/>
        <dbReference type="ChEBI" id="CHEBI:58349"/>
        <dbReference type="EC" id="1.1.1.298"/>
    </reaction>
</comment>
<dbReference type="RefSeq" id="WP_015869142.1">
    <property type="nucleotide sequence ID" value="NC_012785.1"/>
</dbReference>
<comment type="similarity">
    <text evidence="1 11">Belongs to the short-chain dehydrogenases/reductases (SDR) family.</text>
</comment>
<evidence type="ECO:0000256" key="10">
    <source>
        <dbReference type="ARBA" id="ARBA00047274"/>
    </source>
</evidence>
<dbReference type="PROSITE" id="PS00061">
    <property type="entry name" value="ADH_SHORT"/>
    <property type="match status" value="1"/>
</dbReference>
<comment type="function">
    <text evidence="9">NADP-dependent dehydrogenase with broad substrate specificity acting on 3-hydroxy acids. Catalyzes the NADP-dependent oxidation of L-allo-threonine to L-2-amino-3-keto-butyrate, which is spontaneously decarboxylated into aminoacetone. Also acts on D-threonine, L-serine, D-serine, D-3-hydroxyisobutyrate, L-3-hydroxyisobutyrate, D-glycerate and L-glycerate. Able to catalyze the reduction of the malonic semialdehyde to 3-hydroxypropionic acid. YdfG is apparently supplementing RutE, the presumed malonic semialdehyde reductase involved in pyrimidine degradation since both are able to detoxify malonic semialdehyde.</text>
</comment>
<name>C5CG04_KOSOT</name>
<dbReference type="CDD" id="cd05233">
    <property type="entry name" value="SDR_c"/>
    <property type="match status" value="1"/>
</dbReference>
<dbReference type="InterPro" id="IPR020904">
    <property type="entry name" value="Sc_DH/Rdtase_CS"/>
</dbReference>
<dbReference type="eggNOG" id="COG0300">
    <property type="taxonomic scope" value="Bacteria"/>
</dbReference>
<dbReference type="InterPro" id="IPR002347">
    <property type="entry name" value="SDR_fam"/>
</dbReference>
<dbReference type="GO" id="GO:0035527">
    <property type="term" value="F:3-hydroxypropionate dehydrogenase (NADP+) activity"/>
    <property type="evidence" value="ECO:0007669"/>
    <property type="project" value="UniProtKB-EC"/>
</dbReference>
<evidence type="ECO:0000313" key="13">
    <source>
        <dbReference type="Proteomes" id="UP000002382"/>
    </source>
</evidence>
<dbReference type="Proteomes" id="UP000002382">
    <property type="component" value="Chromosome"/>
</dbReference>
<evidence type="ECO:0000256" key="4">
    <source>
        <dbReference type="ARBA" id="ARBA00044050"/>
    </source>
</evidence>
<proteinExistence type="inferred from homology"/>
<comment type="catalytic activity">
    <reaction evidence="3">
        <text>L-allo-threonine + NADP(+) = aminoacetone + CO2 + NADPH</text>
        <dbReference type="Rhea" id="RHEA:43524"/>
        <dbReference type="ChEBI" id="CHEBI:16526"/>
        <dbReference type="ChEBI" id="CHEBI:57783"/>
        <dbReference type="ChEBI" id="CHEBI:58320"/>
        <dbReference type="ChEBI" id="CHEBI:58349"/>
        <dbReference type="ChEBI" id="CHEBI:58585"/>
        <dbReference type="EC" id="1.1.1.381"/>
    </reaction>
</comment>
<keyword evidence="13" id="KW-1185">Reference proteome</keyword>
<gene>
    <name evidence="12" type="ordered locus">Kole_1816</name>
</gene>
<dbReference type="STRING" id="521045.Kole_1816"/>
<protein>
    <recommendedName>
        <fullName evidence="6">NADP-dependent 3-hydroxy acid dehydrogenase YdfG</fullName>
        <ecNumber evidence="4">1.1.1.298</ecNumber>
        <ecNumber evidence="5">1.1.1.381</ecNumber>
    </recommendedName>
    <alternativeName>
        <fullName evidence="8">L-allo-threonine dehydrogenase</fullName>
    </alternativeName>
    <alternativeName>
        <fullName evidence="7">Malonic semialdehyde reductase</fullName>
    </alternativeName>
</protein>
<dbReference type="AlphaFoldDB" id="C5CG04"/>
<accession>C5CG04</accession>
<dbReference type="EMBL" id="CP001634">
    <property type="protein sequence ID" value="ACR80498.1"/>
    <property type="molecule type" value="Genomic_DNA"/>
</dbReference>
<evidence type="ECO:0000256" key="5">
    <source>
        <dbReference type="ARBA" id="ARBA00044059"/>
    </source>
</evidence>
<evidence type="ECO:0000256" key="9">
    <source>
        <dbReference type="ARBA" id="ARBA00045650"/>
    </source>
</evidence>